<dbReference type="SUPFAM" id="SSF159283">
    <property type="entry name" value="Guanosine diphospho-D-mannose pyrophosphorylase/mannose-6-phosphate isomerase linker domain"/>
    <property type="match status" value="1"/>
</dbReference>
<organism evidence="2 3">
    <name type="scientific">Arcicella gelida</name>
    <dbReference type="NCBI Taxonomy" id="2984195"/>
    <lineage>
        <taxon>Bacteria</taxon>
        <taxon>Pseudomonadati</taxon>
        <taxon>Bacteroidota</taxon>
        <taxon>Cytophagia</taxon>
        <taxon>Cytophagales</taxon>
        <taxon>Flectobacillaceae</taxon>
        <taxon>Arcicella</taxon>
    </lineage>
</organism>
<dbReference type="RefSeq" id="WP_323326376.1">
    <property type="nucleotide sequence ID" value="NZ_JAYGIL010000004.1"/>
</dbReference>
<dbReference type="SUPFAM" id="SSF53448">
    <property type="entry name" value="Nucleotide-diphospho-sugar transferases"/>
    <property type="match status" value="1"/>
</dbReference>
<dbReference type="InterPro" id="IPR005835">
    <property type="entry name" value="NTP_transferase_dom"/>
</dbReference>
<dbReference type="InterPro" id="IPR049577">
    <property type="entry name" value="GMPP_N"/>
</dbReference>
<dbReference type="PANTHER" id="PTHR46390">
    <property type="entry name" value="MANNOSE-1-PHOSPHATE GUANYLYLTRANSFERASE"/>
    <property type="match status" value="1"/>
</dbReference>
<dbReference type="InterPro" id="IPR051161">
    <property type="entry name" value="Mannose-6P_isomerase_type2"/>
</dbReference>
<keyword evidence="3" id="KW-1185">Reference proteome</keyword>
<evidence type="ECO:0000313" key="2">
    <source>
        <dbReference type="EMBL" id="MEA5402127.1"/>
    </source>
</evidence>
<dbReference type="Proteomes" id="UP001303899">
    <property type="component" value="Unassembled WGS sequence"/>
</dbReference>
<evidence type="ECO:0000259" key="1">
    <source>
        <dbReference type="Pfam" id="PF00483"/>
    </source>
</evidence>
<keyword evidence="2" id="KW-0548">Nucleotidyltransferase</keyword>
<reference evidence="2 3" key="1">
    <citation type="submission" date="2023-12" db="EMBL/GenBank/DDBJ databases">
        <title>Novel species of the genus Arcicella isolated from rivers.</title>
        <authorList>
            <person name="Lu H."/>
        </authorList>
    </citation>
    <scope>NUCLEOTIDE SEQUENCE [LARGE SCALE GENOMIC DNA]</scope>
    <source>
        <strain evidence="2 3">DC2W</strain>
    </source>
</reference>
<comment type="caution">
    <text evidence="2">The sequence shown here is derived from an EMBL/GenBank/DDBJ whole genome shotgun (WGS) entry which is preliminary data.</text>
</comment>
<keyword evidence="2" id="KW-0808">Transferase</keyword>
<proteinExistence type="predicted"/>
<evidence type="ECO:0000313" key="3">
    <source>
        <dbReference type="Proteomes" id="UP001303899"/>
    </source>
</evidence>
<accession>A0ABU5S0W9</accession>
<feature type="domain" description="Nucleotidyl transferase" evidence="1">
    <location>
        <begin position="7"/>
        <end position="287"/>
    </location>
</feature>
<sequence length="356" mass="40122">MNKNNYVVIMAGGVGTRFWPFSRTNNPKQFHDVLGTGRTLLQQTADRFEDICPNENIFIVTSTDYIDLIKSQLPFLSDSQILAEPIRRNTAPCVAYACYKIAKRNPDANIVVAPADHIILKEKEFEKRINIALETSAKGDVLVTLGITPTRPDTGYGYIQYDQSETEVKKVKTFREKPDLALAKTFLESGDYVWNAGIFIWTANAIKKAFSKNSPIVHSIFESGNDIYFTDKETDFINNIYQNCESISIDYAIMEKADNVFTVLGNIGWSDLGTWKSLYEVSDKDEDANVIDGATMLYGVKNSIVKTPKDRLVVIQGLDGYIVAEYDNVLMICEKEQEQFVKNFVADATKKGKEFV</sequence>
<protein>
    <submittedName>
        <fullName evidence="2">Mannose-1-phosphate guanylyltransferase</fullName>
    </submittedName>
</protein>
<dbReference type="GO" id="GO:0016779">
    <property type="term" value="F:nucleotidyltransferase activity"/>
    <property type="evidence" value="ECO:0007669"/>
    <property type="project" value="UniProtKB-KW"/>
</dbReference>
<dbReference type="PANTHER" id="PTHR46390:SF1">
    <property type="entry name" value="MANNOSE-1-PHOSPHATE GUANYLYLTRANSFERASE"/>
    <property type="match status" value="1"/>
</dbReference>
<dbReference type="Pfam" id="PF00483">
    <property type="entry name" value="NTP_transferase"/>
    <property type="match status" value="1"/>
</dbReference>
<gene>
    <name evidence="2" type="ORF">VB776_04325</name>
</gene>
<dbReference type="InterPro" id="IPR029044">
    <property type="entry name" value="Nucleotide-diphossugar_trans"/>
</dbReference>
<dbReference type="CDD" id="cd02509">
    <property type="entry name" value="GDP-M1P_Guanylyltransferase"/>
    <property type="match status" value="1"/>
</dbReference>
<dbReference type="Gene3D" id="3.90.550.10">
    <property type="entry name" value="Spore Coat Polysaccharide Biosynthesis Protein SpsA, Chain A"/>
    <property type="match status" value="1"/>
</dbReference>
<dbReference type="EMBL" id="JAYGIL010000004">
    <property type="protein sequence ID" value="MEA5402127.1"/>
    <property type="molecule type" value="Genomic_DNA"/>
</dbReference>
<name>A0ABU5S0W9_9BACT</name>